<dbReference type="SUPFAM" id="SSF88659">
    <property type="entry name" value="Sigma3 and sigma4 domains of RNA polymerase sigma factors"/>
    <property type="match status" value="1"/>
</dbReference>
<evidence type="ECO:0000256" key="3">
    <source>
        <dbReference type="ARBA" id="ARBA00023082"/>
    </source>
</evidence>
<organism evidence="8 9">
    <name type="scientific">Solirubrobacter deserti</name>
    <dbReference type="NCBI Taxonomy" id="2282478"/>
    <lineage>
        <taxon>Bacteria</taxon>
        <taxon>Bacillati</taxon>
        <taxon>Actinomycetota</taxon>
        <taxon>Thermoleophilia</taxon>
        <taxon>Solirubrobacterales</taxon>
        <taxon>Solirubrobacteraceae</taxon>
        <taxon>Solirubrobacter</taxon>
    </lineage>
</organism>
<dbReference type="InterPro" id="IPR013324">
    <property type="entry name" value="RNA_pol_sigma_r3/r4-like"/>
</dbReference>
<keyword evidence="4" id="KW-0804">Transcription</keyword>
<feature type="region of interest" description="Disordered" evidence="5">
    <location>
        <begin position="293"/>
        <end position="405"/>
    </location>
</feature>
<evidence type="ECO:0000313" key="9">
    <source>
        <dbReference type="Proteomes" id="UP001147700"/>
    </source>
</evidence>
<name>A0ABT4RJW9_9ACTN</name>
<dbReference type="EMBL" id="JAPCID010000019">
    <property type="protein sequence ID" value="MDA0138854.1"/>
    <property type="molecule type" value="Genomic_DNA"/>
</dbReference>
<dbReference type="NCBIfam" id="TIGR02937">
    <property type="entry name" value="sigma70-ECF"/>
    <property type="match status" value="1"/>
</dbReference>
<comment type="caution">
    <text evidence="8">The sequence shown here is derived from an EMBL/GenBank/DDBJ whole genome shotgun (WGS) entry which is preliminary data.</text>
</comment>
<keyword evidence="2" id="KW-0805">Transcription regulation</keyword>
<keyword evidence="9" id="KW-1185">Reference proteome</keyword>
<comment type="similarity">
    <text evidence="1">Belongs to the sigma-70 factor family. ECF subfamily.</text>
</comment>
<dbReference type="InterPro" id="IPR007627">
    <property type="entry name" value="RNA_pol_sigma70_r2"/>
</dbReference>
<evidence type="ECO:0000256" key="2">
    <source>
        <dbReference type="ARBA" id="ARBA00023015"/>
    </source>
</evidence>
<feature type="domain" description="RNA polymerase sigma-70 region 2" evidence="6">
    <location>
        <begin position="26"/>
        <end position="91"/>
    </location>
</feature>
<dbReference type="CDD" id="cd06171">
    <property type="entry name" value="Sigma70_r4"/>
    <property type="match status" value="1"/>
</dbReference>
<dbReference type="Pfam" id="PF08281">
    <property type="entry name" value="Sigma70_r4_2"/>
    <property type="match status" value="1"/>
</dbReference>
<dbReference type="Pfam" id="PF04542">
    <property type="entry name" value="Sigma70_r2"/>
    <property type="match status" value="1"/>
</dbReference>
<dbReference type="PANTHER" id="PTHR43133:SF25">
    <property type="entry name" value="RNA POLYMERASE SIGMA FACTOR RFAY-RELATED"/>
    <property type="match status" value="1"/>
</dbReference>
<dbReference type="Gene3D" id="1.10.10.10">
    <property type="entry name" value="Winged helix-like DNA-binding domain superfamily/Winged helix DNA-binding domain"/>
    <property type="match status" value="1"/>
</dbReference>
<protein>
    <submittedName>
        <fullName evidence="8">RNA polymerase sigma factor</fullName>
    </submittedName>
</protein>
<evidence type="ECO:0000313" key="8">
    <source>
        <dbReference type="EMBL" id="MDA0138854.1"/>
    </source>
</evidence>
<dbReference type="InterPro" id="IPR014284">
    <property type="entry name" value="RNA_pol_sigma-70_dom"/>
</dbReference>
<dbReference type="InterPro" id="IPR036388">
    <property type="entry name" value="WH-like_DNA-bd_sf"/>
</dbReference>
<dbReference type="InterPro" id="IPR013325">
    <property type="entry name" value="RNA_pol_sigma_r2"/>
</dbReference>
<proteinExistence type="inferred from homology"/>
<evidence type="ECO:0000256" key="4">
    <source>
        <dbReference type="ARBA" id="ARBA00023163"/>
    </source>
</evidence>
<feature type="compositionally biased region" description="Pro residues" evidence="5">
    <location>
        <begin position="392"/>
        <end position="405"/>
    </location>
</feature>
<gene>
    <name evidence="8" type="ORF">OJ962_15230</name>
</gene>
<reference evidence="8" key="1">
    <citation type="submission" date="2022-10" db="EMBL/GenBank/DDBJ databases">
        <title>The WGS of Solirubrobacter sp. CPCC 204708.</title>
        <authorList>
            <person name="Jiang Z."/>
        </authorList>
    </citation>
    <scope>NUCLEOTIDE SEQUENCE</scope>
    <source>
        <strain evidence="8">CPCC 204708</strain>
    </source>
</reference>
<evidence type="ECO:0000256" key="5">
    <source>
        <dbReference type="SAM" id="MobiDB-lite"/>
    </source>
</evidence>
<feature type="domain" description="RNA polymerase sigma factor 70 region 4 type 2" evidence="7">
    <location>
        <begin position="120"/>
        <end position="171"/>
    </location>
</feature>
<sequence>MSEDHRHDRKLAARAGAGDEQAFAELVARHQDHLRHYVAQRFRPQLAEDAVQEALLSAHRALVGGTRPADVRAWLTTIAWRRASDLTRRERHAVPLDAAVAGRPGDDPAARVLQAHELGRVVRAMRELPERQRQALKLSVLEGRSAAEIGSVLDVPADVARTIVARSRRSLHHRLAAVDLACDDARVEMEAAAARGVRLSGLVTLHLKSCRPCAKLHSSIRRHRRVAVLLPVGLIIRTAALRDKLRDLIAFNPAWEAQIGAAKMCAAACMTLGAGATASAPVITAALPSLVPTATATPTPTATPPAKREKPRKASKPRKPEPTPTATVVARLTPTGTATPVWTATPSPSAKRKQQPRAEISDLDVHGHGATPGYLYAPIIPKSQRQGSASPTPTPTPSPTVVPQG</sequence>
<dbReference type="Gene3D" id="1.10.1740.10">
    <property type="match status" value="1"/>
</dbReference>
<feature type="compositionally biased region" description="Polar residues" evidence="5">
    <location>
        <begin position="334"/>
        <end position="348"/>
    </location>
</feature>
<evidence type="ECO:0000259" key="6">
    <source>
        <dbReference type="Pfam" id="PF04542"/>
    </source>
</evidence>
<evidence type="ECO:0000256" key="1">
    <source>
        <dbReference type="ARBA" id="ARBA00010641"/>
    </source>
</evidence>
<dbReference type="InterPro" id="IPR039425">
    <property type="entry name" value="RNA_pol_sigma-70-like"/>
</dbReference>
<accession>A0ABT4RJW9</accession>
<dbReference type="Proteomes" id="UP001147700">
    <property type="component" value="Unassembled WGS sequence"/>
</dbReference>
<evidence type="ECO:0000259" key="7">
    <source>
        <dbReference type="Pfam" id="PF08281"/>
    </source>
</evidence>
<dbReference type="InterPro" id="IPR013249">
    <property type="entry name" value="RNA_pol_sigma70_r4_t2"/>
</dbReference>
<keyword evidence="3" id="KW-0731">Sigma factor</keyword>
<dbReference type="SUPFAM" id="SSF88946">
    <property type="entry name" value="Sigma2 domain of RNA polymerase sigma factors"/>
    <property type="match status" value="1"/>
</dbReference>
<dbReference type="RefSeq" id="WP_202953431.1">
    <property type="nucleotide sequence ID" value="NZ_JAPCID010000019.1"/>
</dbReference>
<dbReference type="PANTHER" id="PTHR43133">
    <property type="entry name" value="RNA POLYMERASE ECF-TYPE SIGMA FACTO"/>
    <property type="match status" value="1"/>
</dbReference>